<keyword evidence="1" id="KW-0812">Transmembrane</keyword>
<keyword evidence="1" id="KW-1133">Transmembrane helix</keyword>
<dbReference type="AlphaFoldDB" id="A0A089QAT4"/>
<organism evidence="2 5">
    <name type="scientific">Ligilactobacillus salivarius</name>
    <dbReference type="NCBI Taxonomy" id="1624"/>
    <lineage>
        <taxon>Bacteria</taxon>
        <taxon>Bacillati</taxon>
        <taxon>Bacillota</taxon>
        <taxon>Bacilli</taxon>
        <taxon>Lactobacillales</taxon>
        <taxon>Lactobacillaceae</taxon>
        <taxon>Ligilactobacillus</taxon>
    </lineage>
</organism>
<dbReference type="GO" id="GO:0016020">
    <property type="term" value="C:membrane"/>
    <property type="evidence" value="ECO:0007669"/>
    <property type="project" value="InterPro"/>
</dbReference>
<evidence type="ECO:0000313" key="3">
    <source>
        <dbReference type="EMBL" id="ARU19717.1"/>
    </source>
</evidence>
<feature type="transmembrane region" description="Helical" evidence="1">
    <location>
        <begin position="342"/>
        <end position="365"/>
    </location>
</feature>
<accession>A0A089QAT4</accession>
<proteinExistence type="predicted"/>
<feature type="transmembrane region" description="Helical" evidence="1">
    <location>
        <begin position="178"/>
        <end position="203"/>
    </location>
</feature>
<sequence length="397" mass="46465">MNNLWKKRLNLYLKRMIKYYRYVFNDHFVIALLFLLGGISYTYSNFIKSLNVDLSYPWAKPVVIIVLLVMLQFGKVGTLIDEPDKVFLLPQEKGMREYLMKAQKRAWVSNSVIQIVVWIVLLPFIYYGVHLNLVESIILLLSQVALKVAQVNLFFIRAFEAKYQAGKYSLIFNYVVPLIVYTLGLYASIYFALGITVGLILYLKSLPKNKIIQWNYLIDVEKLRLMRKYSFFNLFTDVPQVKKKAKRRKYLDWLIPKFKNVYGYLFIRAIIRNGEYSGLYIRLTVIEFIVLLFIPKFWLSLVIGMLFIYLIGFQMLPLYKYFDDNVFVHLYPLETNSKGKEFKSILLALLIINAFLATIAVYIAIQNILLSGAFLALVLVESILFVYGYANLRLEKS</sequence>
<feature type="transmembrane region" description="Helical" evidence="1">
    <location>
        <begin position="20"/>
        <end position="43"/>
    </location>
</feature>
<dbReference type="Pfam" id="PF05975">
    <property type="entry name" value="EcsB"/>
    <property type="match status" value="1"/>
</dbReference>
<evidence type="ECO:0000313" key="6">
    <source>
        <dbReference type="Proteomes" id="UP000195378"/>
    </source>
</evidence>
<dbReference type="EMBL" id="CP007646">
    <property type="protein sequence ID" value="AIR10209.1"/>
    <property type="molecule type" value="Genomic_DNA"/>
</dbReference>
<keyword evidence="1" id="KW-0472">Membrane</keyword>
<dbReference type="Proteomes" id="UP001231316">
    <property type="component" value="Chromosome"/>
</dbReference>
<feature type="transmembrane region" description="Helical" evidence="1">
    <location>
        <begin position="55"/>
        <end position="73"/>
    </location>
</feature>
<dbReference type="PIRSF" id="PIRSF037259">
    <property type="entry name" value="EcsB_ABC"/>
    <property type="match status" value="1"/>
</dbReference>
<feature type="transmembrane region" description="Helical" evidence="1">
    <location>
        <begin position="106"/>
        <end position="129"/>
    </location>
</feature>
<dbReference type="KEGG" id="lsj:LSJ_0511"/>
<evidence type="ECO:0000256" key="1">
    <source>
        <dbReference type="SAM" id="Phobius"/>
    </source>
</evidence>
<feature type="transmembrane region" description="Helical" evidence="1">
    <location>
        <begin position="372"/>
        <end position="390"/>
    </location>
</feature>
<gene>
    <name evidence="3" type="ORF">B7R82_06810</name>
    <name evidence="2" type="ORF">LSJ_0511</name>
    <name evidence="4" type="ORF">QFE45_02620</name>
</gene>
<dbReference type="Proteomes" id="UP000195378">
    <property type="component" value="Chromosome"/>
</dbReference>
<dbReference type="EMBL" id="CP123971">
    <property type="protein sequence ID" value="WII29010.1"/>
    <property type="molecule type" value="Genomic_DNA"/>
</dbReference>
<evidence type="ECO:0000313" key="4">
    <source>
        <dbReference type="EMBL" id="WII29010.1"/>
    </source>
</evidence>
<dbReference type="InterPro" id="IPR010288">
    <property type="entry name" value="EcsB_ABC"/>
</dbReference>
<dbReference type="RefSeq" id="WP_034983204.1">
    <property type="nucleotide sequence ID" value="NZ_CP007646.1"/>
</dbReference>
<dbReference type="EMBL" id="CP020858">
    <property type="protein sequence ID" value="ARU19717.1"/>
    <property type="molecule type" value="Genomic_DNA"/>
</dbReference>
<protein>
    <submittedName>
        <fullName evidence="4">ABC transporter permease</fullName>
    </submittedName>
    <submittedName>
        <fullName evidence="2 3">protein EcsB</fullName>
    </submittedName>
</protein>
<reference evidence="4" key="3">
    <citation type="submission" date="2023-04" db="EMBL/GenBank/DDBJ databases">
        <title>Four porcine-derived lactic acid bacteria strains analyses and their evaluation as potential probiotics based on genomics.</title>
        <authorList>
            <person name="Niu D."/>
        </authorList>
    </citation>
    <scope>NUCLEOTIDE SEQUENCE</scope>
    <source>
        <strain evidence="4">ZSA5</strain>
    </source>
</reference>
<name>A0A089QAT4_9LACO</name>
<dbReference type="Proteomes" id="UP000029488">
    <property type="component" value="Chromosome"/>
</dbReference>
<evidence type="ECO:0000313" key="2">
    <source>
        <dbReference type="EMBL" id="AIR10209.1"/>
    </source>
</evidence>
<reference evidence="3 6" key="2">
    <citation type="submission" date="2017-04" db="EMBL/GenBank/DDBJ databases">
        <title>Complete genome sequence of Lactobacillus salivarius ZLS006, a probiotic strain isolated from healthy piglet.</title>
        <authorList>
            <person name="Zhang D."/>
        </authorList>
    </citation>
    <scope>NUCLEOTIDE SEQUENCE [LARGE SCALE GENOMIC DNA]</scope>
    <source>
        <strain evidence="3 6">ZLS006</strain>
    </source>
</reference>
<evidence type="ECO:0000313" key="5">
    <source>
        <dbReference type="Proteomes" id="UP000029488"/>
    </source>
</evidence>
<reference evidence="2 5" key="1">
    <citation type="journal article" date="2014" name="BMC Genomics">
        <title>Unusual genome complexity in Lactobacillus salivarius JCM1046.</title>
        <authorList>
            <person name="Raftis E.J."/>
            <person name="Forde B.M."/>
            <person name="Claesson M.J."/>
            <person name="O'Toole P.W."/>
        </authorList>
    </citation>
    <scope>NUCLEOTIDE SEQUENCE [LARGE SCALE GENOMIC DNA]</scope>
    <source>
        <strain evidence="2 5">JCM1046</strain>
    </source>
</reference>